<protein>
    <submittedName>
        <fullName evidence="1">Uncharacterized protein</fullName>
    </submittedName>
</protein>
<organism evidence="1">
    <name type="scientific">marine sediment metagenome</name>
    <dbReference type="NCBI Taxonomy" id="412755"/>
    <lineage>
        <taxon>unclassified sequences</taxon>
        <taxon>metagenomes</taxon>
        <taxon>ecological metagenomes</taxon>
    </lineage>
</organism>
<feature type="non-terminal residue" evidence="1">
    <location>
        <position position="46"/>
    </location>
</feature>
<comment type="caution">
    <text evidence="1">The sequence shown here is derived from an EMBL/GenBank/DDBJ whole genome shotgun (WGS) entry which is preliminary data.</text>
</comment>
<sequence length="46" mass="5386">MIKKIFFGLLLMMVAVGCQAHEEEFTKTREMMVRAQIEARGIKDER</sequence>
<dbReference type="PROSITE" id="PS51257">
    <property type="entry name" value="PROKAR_LIPOPROTEIN"/>
    <property type="match status" value="1"/>
</dbReference>
<gene>
    <name evidence="1" type="ORF">S06H3_09992</name>
</gene>
<proteinExistence type="predicted"/>
<accession>X1MU61</accession>
<name>X1MU61_9ZZZZ</name>
<dbReference type="EMBL" id="BARV01004527">
    <property type="protein sequence ID" value="GAI18250.1"/>
    <property type="molecule type" value="Genomic_DNA"/>
</dbReference>
<evidence type="ECO:0000313" key="1">
    <source>
        <dbReference type="EMBL" id="GAI18250.1"/>
    </source>
</evidence>
<dbReference type="AlphaFoldDB" id="X1MU61"/>
<reference evidence="1" key="1">
    <citation type="journal article" date="2014" name="Front. Microbiol.">
        <title>High frequency of phylogenetically diverse reductive dehalogenase-homologous genes in deep subseafloor sedimentary metagenomes.</title>
        <authorList>
            <person name="Kawai M."/>
            <person name="Futagami T."/>
            <person name="Toyoda A."/>
            <person name="Takaki Y."/>
            <person name="Nishi S."/>
            <person name="Hori S."/>
            <person name="Arai W."/>
            <person name="Tsubouchi T."/>
            <person name="Morono Y."/>
            <person name="Uchiyama I."/>
            <person name="Ito T."/>
            <person name="Fujiyama A."/>
            <person name="Inagaki F."/>
            <person name="Takami H."/>
        </authorList>
    </citation>
    <scope>NUCLEOTIDE SEQUENCE</scope>
    <source>
        <strain evidence="1">Expedition CK06-06</strain>
    </source>
</reference>